<evidence type="ECO:0000256" key="12">
    <source>
        <dbReference type="PROSITE-ProRule" id="PRU00309"/>
    </source>
</evidence>
<comment type="function">
    <text evidence="13">DNA-binding transcription regulator that regulates endothelial cell proliferation and G1/S cell-cycle progression. Specifically binds the 5'-[AT]NTNN[GT]GGCA[AGT]-3' core DNA sequence and acts by modulating expression of pRB-E2F cell-cycle target genes.</text>
</comment>
<dbReference type="PROSITE" id="PS50950">
    <property type="entry name" value="ZF_THAP"/>
    <property type="match status" value="1"/>
</dbReference>
<evidence type="ECO:0000259" key="14">
    <source>
        <dbReference type="PROSITE" id="PS50950"/>
    </source>
</evidence>
<dbReference type="SUPFAM" id="SSF57716">
    <property type="entry name" value="Glucocorticoid receptor-like (DNA-binding domain)"/>
    <property type="match status" value="1"/>
</dbReference>
<dbReference type="Ensembl" id="ENSDLAT00005083958.1">
    <property type="protein sequence ID" value="ENSDLAP00005073763.1"/>
    <property type="gene ID" value="ENSDLAG00005030464.1"/>
</dbReference>
<keyword evidence="8 12" id="KW-0238">DNA-binding</keyword>
<evidence type="ECO:0000256" key="5">
    <source>
        <dbReference type="ARBA" id="ARBA00022833"/>
    </source>
</evidence>
<dbReference type="PANTHER" id="PTHR46600">
    <property type="entry name" value="THAP DOMAIN-CONTAINING"/>
    <property type="match status" value="1"/>
</dbReference>
<evidence type="ECO:0000256" key="8">
    <source>
        <dbReference type="ARBA" id="ARBA00023125"/>
    </source>
</evidence>
<evidence type="ECO:0000256" key="9">
    <source>
        <dbReference type="ARBA" id="ARBA00023163"/>
    </source>
</evidence>
<dbReference type="PANTHER" id="PTHR46600:SF1">
    <property type="entry name" value="THAP DOMAIN-CONTAINING PROTEIN 1"/>
    <property type="match status" value="1"/>
</dbReference>
<name>A0A8P4KEY8_DICLA</name>
<keyword evidence="6 13" id="KW-0805">Transcription regulation</keyword>
<dbReference type="GO" id="GO:0043565">
    <property type="term" value="F:sequence-specific DNA binding"/>
    <property type="evidence" value="ECO:0007669"/>
    <property type="project" value="UniProtKB-UniRule"/>
</dbReference>
<keyword evidence="10 13" id="KW-0539">Nucleus</keyword>
<evidence type="ECO:0000256" key="7">
    <source>
        <dbReference type="ARBA" id="ARBA00023054"/>
    </source>
</evidence>
<dbReference type="GO" id="GO:0003700">
    <property type="term" value="F:DNA-binding transcription factor activity"/>
    <property type="evidence" value="ECO:0007669"/>
    <property type="project" value="UniProtKB-UniRule"/>
</dbReference>
<reference evidence="15" key="1">
    <citation type="submission" date="2025-08" db="UniProtKB">
        <authorList>
            <consortium name="Ensembl"/>
        </authorList>
    </citation>
    <scope>IDENTIFICATION</scope>
</reference>
<reference evidence="15" key="2">
    <citation type="submission" date="2025-09" db="UniProtKB">
        <authorList>
            <consortium name="Ensembl"/>
        </authorList>
    </citation>
    <scope>IDENTIFICATION</scope>
</reference>
<proteinExistence type="inferred from homology"/>
<feature type="domain" description="THAP-type" evidence="14">
    <location>
        <begin position="1"/>
        <end position="89"/>
    </location>
</feature>
<keyword evidence="7 13" id="KW-0175">Coiled coil</keyword>
<evidence type="ECO:0000256" key="10">
    <source>
        <dbReference type="ARBA" id="ARBA00023242"/>
    </source>
</evidence>
<accession>A0A8P4KEY8</accession>
<evidence type="ECO:0000313" key="15">
    <source>
        <dbReference type="Ensembl" id="ENSDLAP00005073763.1"/>
    </source>
</evidence>
<dbReference type="GO" id="GO:0001935">
    <property type="term" value="P:endothelial cell proliferation"/>
    <property type="evidence" value="ECO:0007669"/>
    <property type="project" value="UniProtKB-UniRule"/>
</dbReference>
<evidence type="ECO:0000256" key="3">
    <source>
        <dbReference type="ARBA" id="ARBA00022723"/>
    </source>
</evidence>
<evidence type="ECO:0000256" key="4">
    <source>
        <dbReference type="ARBA" id="ARBA00022771"/>
    </source>
</evidence>
<evidence type="ECO:0000256" key="13">
    <source>
        <dbReference type="RuleBase" id="RU369073"/>
    </source>
</evidence>
<dbReference type="InterPro" id="IPR006612">
    <property type="entry name" value="THAP_Znf"/>
</dbReference>
<protein>
    <recommendedName>
        <fullName evidence="13">THAP domain-containing protein 1</fullName>
    </recommendedName>
</protein>
<evidence type="ECO:0000256" key="1">
    <source>
        <dbReference type="ARBA" id="ARBA00004642"/>
    </source>
</evidence>
<evidence type="ECO:0000256" key="2">
    <source>
        <dbReference type="ARBA" id="ARBA00006177"/>
    </source>
</evidence>
<dbReference type="GO" id="GO:0008270">
    <property type="term" value="F:zinc ion binding"/>
    <property type="evidence" value="ECO:0007669"/>
    <property type="project" value="UniProtKB-KW"/>
</dbReference>
<evidence type="ECO:0000313" key="16">
    <source>
        <dbReference type="Proteomes" id="UP000694389"/>
    </source>
</evidence>
<dbReference type="Proteomes" id="UP000694389">
    <property type="component" value="Unassembled WGS sequence"/>
</dbReference>
<dbReference type="InterPro" id="IPR026516">
    <property type="entry name" value="THAP1/10"/>
</dbReference>
<keyword evidence="4 12" id="KW-0863">Zinc-finger</keyword>
<comment type="similarity">
    <text evidence="2 13">Belongs to the THAP1 family.</text>
</comment>
<dbReference type="Pfam" id="PF05485">
    <property type="entry name" value="THAP"/>
    <property type="match status" value="1"/>
</dbReference>
<keyword evidence="16" id="KW-1185">Reference proteome</keyword>
<evidence type="ECO:0000256" key="11">
    <source>
        <dbReference type="ARBA" id="ARBA00023306"/>
    </source>
</evidence>
<comment type="subcellular location">
    <subcellularLocation>
        <location evidence="1 13">Nucleus</location>
        <location evidence="1 13">Nucleoplasm</location>
    </subcellularLocation>
</comment>
<dbReference type="GeneTree" id="ENSGT00980000198867"/>
<organism evidence="15 16">
    <name type="scientific">Dicentrarchus labrax</name>
    <name type="common">European seabass</name>
    <name type="synonym">Morone labrax</name>
    <dbReference type="NCBI Taxonomy" id="13489"/>
    <lineage>
        <taxon>Eukaryota</taxon>
        <taxon>Metazoa</taxon>
        <taxon>Chordata</taxon>
        <taxon>Craniata</taxon>
        <taxon>Vertebrata</taxon>
        <taxon>Euteleostomi</taxon>
        <taxon>Actinopterygii</taxon>
        <taxon>Neopterygii</taxon>
        <taxon>Teleostei</taxon>
        <taxon>Neoteleostei</taxon>
        <taxon>Acanthomorphata</taxon>
        <taxon>Eupercaria</taxon>
        <taxon>Moronidae</taxon>
        <taxon>Dicentrarchus</taxon>
    </lineage>
</organism>
<dbReference type="GO" id="GO:0005654">
    <property type="term" value="C:nucleoplasm"/>
    <property type="evidence" value="ECO:0007669"/>
    <property type="project" value="UniProtKB-SubCell"/>
</dbReference>
<evidence type="ECO:0000256" key="6">
    <source>
        <dbReference type="ARBA" id="ARBA00023015"/>
    </source>
</evidence>
<dbReference type="AlphaFoldDB" id="A0A8P4KEY8"/>
<keyword evidence="11 13" id="KW-0131">Cell cycle</keyword>
<sequence>MVHTCVVAGCRNRRTPGTTLSFYRFPRDPERKQRWIAAVNREEETSLNTSKSKPDPQKCCYQTAHFALFLGGTMYQLRRVEKAWLLAHYNLSSNPTD</sequence>
<keyword evidence="5" id="KW-0862">Zinc</keyword>
<keyword evidence="9 13" id="KW-0804">Transcription</keyword>
<keyword evidence="3" id="KW-0479">Metal-binding</keyword>